<evidence type="ECO:0000313" key="4">
    <source>
        <dbReference type="EnsemblMetazoa" id="CPIJ017005-PA"/>
    </source>
</evidence>
<dbReference type="EMBL" id="DS232658">
    <property type="protein sequence ID" value="EDS44505.1"/>
    <property type="molecule type" value="Genomic_DNA"/>
</dbReference>
<dbReference type="AlphaFoldDB" id="B0XBX6"/>
<dbReference type="GO" id="GO:0046983">
    <property type="term" value="F:protein dimerization activity"/>
    <property type="evidence" value="ECO:0007669"/>
    <property type="project" value="InterPro"/>
</dbReference>
<evidence type="ECO:0000259" key="2">
    <source>
        <dbReference type="SMART" id="SM00597"/>
    </source>
</evidence>
<proteinExistence type="predicted"/>
<evidence type="ECO:0000313" key="3">
    <source>
        <dbReference type="EMBL" id="EDS44505.1"/>
    </source>
</evidence>
<feature type="region of interest" description="Disordered" evidence="1">
    <location>
        <begin position="237"/>
        <end position="264"/>
    </location>
</feature>
<dbReference type="PANTHER" id="PTHR45749">
    <property type="match status" value="1"/>
</dbReference>
<dbReference type="SUPFAM" id="SSF53098">
    <property type="entry name" value="Ribonuclease H-like"/>
    <property type="match status" value="1"/>
</dbReference>
<dbReference type="VEuPathDB" id="VectorBase:CQUJHB001020"/>
<reference evidence="4" key="2">
    <citation type="submission" date="2021-02" db="UniProtKB">
        <authorList>
            <consortium name="EnsemblMetazoa"/>
        </authorList>
    </citation>
    <scope>IDENTIFICATION</scope>
    <source>
        <strain evidence="4">JHB</strain>
    </source>
</reference>
<dbReference type="Pfam" id="PF05699">
    <property type="entry name" value="Dimer_Tnp_hAT"/>
    <property type="match status" value="1"/>
</dbReference>
<feature type="compositionally biased region" description="Basic and acidic residues" evidence="1">
    <location>
        <begin position="248"/>
        <end position="259"/>
    </location>
</feature>
<sequence>MGHIFRQKWSYAAHQKWFPLMLRYRCHPHHCRVFDLHKTRDDLHHPAEKQSPVERNEDSFREQNVVYLFTSSLCTKVLSDRQCGIFVPDQGADLGGGGAKVPSPLPPILTLSLASRLPSNLPPILSRNSALLFQTLQEMTNSTRAGVTIEPRALLEVTLSNEERLVIGQPNPDITIQPHEKLPATQSCVPRLCSQDQNRQIPNAHRLGTSRSSGVQTTIVDAFNYVGKKKVSSSAFNPVETGSLPAENHPDTEKSRICDPSDPAAGVSTDRHQFAAMVRKGPFQPSLSEYPITRFGGKKRAFRKAWYAVHDWLEYSIITDKTFCFVCRLFGKENSGKGGHSDPAFVSTGFSNREKATQAFATHERCDFHVGCKEALFAFKTQKGVDEQLDDQKSAVLKAKEQVRLRNRRLIAQLAEVVRMLCRGGRPFRGHDESNDSQEKRLFLEVIHLIAKYDDQLQEHLKAGPKNATYLSNKTQNELIAAMHNVMLRKIQGKLFGKRITIIADETSDCGHHEQLAVVIRYAEDDGSSQEVFVGLRRLLKTDAQTIFNELCAVLGDLNLTWDQTACVCFDGANNMSGQHGGRKMESFSIFSFLYSFIEGSPTRHAVFERVVVRGGDRLKALKTLSTTRWAARSEAVSAVREQFESIVKATEEVIDTSSAPNVKAKGKGLLAQLKSFNFILALYTTDFVLRLINIVNKTLQSSTVSVSASLKAIDSLKIRLKDLRNDSSFRDFFEDAVAMCEKLSVDVPAVRNRKPVRKPDSDSVSEAVFSSKEEEVRVKFYFPLLDSLLDGLEERFDQESTAALRAFEKVLNLEANCEETALVAGLVEVKAFDLQAEMSLLTTQRNEIVGKEPEELISWLGSTGQEAMFENYAKVAKTLSVYPVSSCKAERAFSKMAIVKMKLRSTMLQKRLNAIMLPFVEQQLCNEICIEDVVDEFDRLTGAQRRFAL</sequence>
<dbReference type="InParanoid" id="B0XBX6"/>
<dbReference type="KEGG" id="cqu:CpipJ_CPIJ017005"/>
<dbReference type="InterPro" id="IPR008906">
    <property type="entry name" value="HATC_C_dom"/>
</dbReference>
<gene>
    <name evidence="4" type="primary">6050563</name>
    <name evidence="3" type="ORF">CpipJ_CPIJ017005</name>
</gene>
<dbReference type="HOGENOM" id="CLU_309988_0_0_1"/>
<dbReference type="VEuPathDB" id="VectorBase:CQUJHB017637"/>
<keyword evidence="5" id="KW-1185">Reference proteome</keyword>
<evidence type="ECO:0000313" key="5">
    <source>
        <dbReference type="Proteomes" id="UP000002320"/>
    </source>
</evidence>
<name>B0XBX6_CULQU</name>
<accession>B0XBX6</accession>
<dbReference type="SMART" id="SM00597">
    <property type="entry name" value="ZnF_TTF"/>
    <property type="match status" value="1"/>
</dbReference>
<dbReference type="OMA" id="WVGTPNT"/>
<organism>
    <name type="scientific">Culex quinquefasciatus</name>
    <name type="common">Southern house mosquito</name>
    <name type="synonym">Culex pungens</name>
    <dbReference type="NCBI Taxonomy" id="7176"/>
    <lineage>
        <taxon>Eukaryota</taxon>
        <taxon>Metazoa</taxon>
        <taxon>Ecdysozoa</taxon>
        <taxon>Arthropoda</taxon>
        <taxon>Hexapoda</taxon>
        <taxon>Insecta</taxon>
        <taxon>Pterygota</taxon>
        <taxon>Neoptera</taxon>
        <taxon>Endopterygota</taxon>
        <taxon>Diptera</taxon>
        <taxon>Nematocera</taxon>
        <taxon>Culicoidea</taxon>
        <taxon>Culicidae</taxon>
        <taxon>Culicinae</taxon>
        <taxon>Culicini</taxon>
        <taxon>Culex</taxon>
        <taxon>Culex</taxon>
    </lineage>
</organism>
<dbReference type="InterPro" id="IPR012337">
    <property type="entry name" value="RNaseH-like_sf"/>
</dbReference>
<dbReference type="eggNOG" id="ENOG502QSU3">
    <property type="taxonomic scope" value="Eukaryota"/>
</dbReference>
<dbReference type="VEuPathDB" id="VectorBase:CPIJ017005"/>
<dbReference type="PANTHER" id="PTHR45749:SF21">
    <property type="entry name" value="DUF4371 DOMAIN-CONTAINING PROTEIN"/>
    <property type="match status" value="1"/>
</dbReference>
<dbReference type="Pfam" id="PF14291">
    <property type="entry name" value="DUF4371"/>
    <property type="match status" value="1"/>
</dbReference>
<reference evidence="3" key="1">
    <citation type="submission" date="2007-03" db="EMBL/GenBank/DDBJ databases">
        <title>Annotation of Culex pipiens quinquefasciatus.</title>
        <authorList>
            <consortium name="The Broad Institute Genome Sequencing Platform"/>
            <person name="Atkinson P.W."/>
            <person name="Hemingway J."/>
            <person name="Christensen B.M."/>
            <person name="Higgs S."/>
            <person name="Kodira C."/>
            <person name="Hannick L."/>
            <person name="Megy K."/>
            <person name="O'Leary S."/>
            <person name="Pearson M."/>
            <person name="Haas B.J."/>
            <person name="Mauceli E."/>
            <person name="Wortman J.R."/>
            <person name="Lee N.H."/>
            <person name="Guigo R."/>
            <person name="Stanke M."/>
            <person name="Alvarado L."/>
            <person name="Amedeo P."/>
            <person name="Antoine C.H."/>
            <person name="Arensburger P."/>
            <person name="Bidwell S.L."/>
            <person name="Crawford M."/>
            <person name="Camaro F."/>
            <person name="Devon K."/>
            <person name="Engels R."/>
            <person name="Hammond M."/>
            <person name="Howarth C."/>
            <person name="Koehrsen M."/>
            <person name="Lawson D."/>
            <person name="Montgomery P."/>
            <person name="Nene V."/>
            <person name="Nusbaum C."/>
            <person name="Puiu D."/>
            <person name="Romero-Severson J."/>
            <person name="Severson D.W."/>
            <person name="Shumway M."/>
            <person name="Sisk P."/>
            <person name="Stolte C."/>
            <person name="Zeng Q."/>
            <person name="Eisenstadt E."/>
            <person name="Fraser-Liggett C."/>
            <person name="Strausberg R."/>
            <person name="Galagan J."/>
            <person name="Birren B."/>
            <person name="Collins F.H."/>
        </authorList>
    </citation>
    <scope>NUCLEOTIDE SEQUENCE [LARGE SCALE GENOMIC DNA]</scope>
    <source>
        <strain evidence="3">JHB</strain>
    </source>
</reference>
<protein>
    <recommendedName>
        <fullName evidence="2">TTF-type domain-containing protein</fullName>
    </recommendedName>
</protein>
<dbReference type="EnsemblMetazoa" id="CPIJ017005-RA">
    <property type="protein sequence ID" value="CPIJ017005-PA"/>
    <property type="gene ID" value="CPIJ017005"/>
</dbReference>
<dbReference type="InterPro" id="IPR006580">
    <property type="entry name" value="Znf_TTF"/>
</dbReference>
<evidence type="ECO:0000256" key="1">
    <source>
        <dbReference type="SAM" id="MobiDB-lite"/>
    </source>
</evidence>
<dbReference type="OrthoDB" id="7947417at2759"/>
<dbReference type="InterPro" id="IPR025398">
    <property type="entry name" value="DUF4371"/>
</dbReference>
<dbReference type="Proteomes" id="UP000002320">
    <property type="component" value="Unassembled WGS sequence"/>
</dbReference>
<feature type="domain" description="TTF-type" evidence="2">
    <location>
        <begin position="298"/>
        <end position="388"/>
    </location>
</feature>